<evidence type="ECO:0000256" key="1">
    <source>
        <dbReference type="SAM" id="MobiDB-lite"/>
    </source>
</evidence>
<name>A0A9W7CVR4_9STRA</name>
<dbReference type="OrthoDB" id="129271at2759"/>
<feature type="region of interest" description="Disordered" evidence="1">
    <location>
        <begin position="114"/>
        <end position="146"/>
    </location>
</feature>
<accession>A0A9W7CVR4</accession>
<feature type="compositionally biased region" description="Acidic residues" evidence="1">
    <location>
        <begin position="78"/>
        <end position="87"/>
    </location>
</feature>
<dbReference type="EMBL" id="BSXT01001608">
    <property type="protein sequence ID" value="GMF43939.1"/>
    <property type="molecule type" value="Genomic_DNA"/>
</dbReference>
<organism evidence="2 3">
    <name type="scientific">Phytophthora fragariaefolia</name>
    <dbReference type="NCBI Taxonomy" id="1490495"/>
    <lineage>
        <taxon>Eukaryota</taxon>
        <taxon>Sar</taxon>
        <taxon>Stramenopiles</taxon>
        <taxon>Oomycota</taxon>
        <taxon>Peronosporomycetes</taxon>
        <taxon>Peronosporales</taxon>
        <taxon>Peronosporaceae</taxon>
        <taxon>Phytophthora</taxon>
    </lineage>
</organism>
<evidence type="ECO:0000313" key="3">
    <source>
        <dbReference type="Proteomes" id="UP001165121"/>
    </source>
</evidence>
<comment type="caution">
    <text evidence="2">The sequence shown here is derived from an EMBL/GenBank/DDBJ whole genome shotgun (WGS) entry which is preliminary data.</text>
</comment>
<sequence length="207" mass="22279">MPRKGTRSSAKAPAKKATGAHKPKAKPRGQASAPAEATAAAFNRHVPNEEPANSRKSSASQSPRSKARNFFRGLFDSSSDDEEEEGAIPEPQAISNDLDGQQERYHAAQLQSSNLPSAQASVPVQTTQTAGGKANPQGYYPPDEGTGAASFLEKLQYPRGLVGGYTSRGAFERELVMNEPLFLENIESARCMLLAPHRIPLKEFMSP</sequence>
<evidence type="ECO:0000313" key="2">
    <source>
        <dbReference type="EMBL" id="GMF43939.1"/>
    </source>
</evidence>
<feature type="compositionally biased region" description="Low complexity" evidence="1">
    <location>
        <begin position="31"/>
        <end position="41"/>
    </location>
</feature>
<protein>
    <submittedName>
        <fullName evidence="2">Unnamed protein product</fullName>
    </submittedName>
</protein>
<keyword evidence="3" id="KW-1185">Reference proteome</keyword>
<dbReference type="Proteomes" id="UP001165121">
    <property type="component" value="Unassembled WGS sequence"/>
</dbReference>
<dbReference type="AlphaFoldDB" id="A0A9W7CVR4"/>
<reference evidence="2" key="1">
    <citation type="submission" date="2023-04" db="EMBL/GenBank/DDBJ databases">
        <title>Phytophthora fragariaefolia NBRC 109709.</title>
        <authorList>
            <person name="Ichikawa N."/>
            <person name="Sato H."/>
            <person name="Tonouchi N."/>
        </authorList>
    </citation>
    <scope>NUCLEOTIDE SEQUENCE</scope>
    <source>
        <strain evidence="2">NBRC 109709</strain>
    </source>
</reference>
<proteinExistence type="predicted"/>
<feature type="compositionally biased region" description="Basic residues" evidence="1">
    <location>
        <begin position="18"/>
        <end position="27"/>
    </location>
</feature>
<feature type="compositionally biased region" description="Polar residues" evidence="1">
    <location>
        <begin position="114"/>
        <end position="130"/>
    </location>
</feature>
<gene>
    <name evidence="2" type="ORF">Pfra01_001508800</name>
</gene>
<feature type="compositionally biased region" description="Low complexity" evidence="1">
    <location>
        <begin position="54"/>
        <end position="64"/>
    </location>
</feature>
<feature type="region of interest" description="Disordered" evidence="1">
    <location>
        <begin position="1"/>
        <end position="87"/>
    </location>
</feature>